<sequence>MERQLLKLEALATAQDGETTAQDGDQDGDVNEENIDQDGATLYIEQYLGLVLITCIHCLTQIPFRYFCKNTHSTQIP</sequence>
<accession>A0A3Q7H7S8</accession>
<dbReference type="InParanoid" id="A0A3Q7H7S8"/>
<evidence type="ECO:0000313" key="3">
    <source>
        <dbReference type="Proteomes" id="UP000004994"/>
    </source>
</evidence>
<name>A0A3Q7H7S8_SOLLC</name>
<organism evidence="2">
    <name type="scientific">Solanum lycopersicum</name>
    <name type="common">Tomato</name>
    <name type="synonym">Lycopersicon esculentum</name>
    <dbReference type="NCBI Taxonomy" id="4081"/>
    <lineage>
        <taxon>Eukaryota</taxon>
        <taxon>Viridiplantae</taxon>
        <taxon>Streptophyta</taxon>
        <taxon>Embryophyta</taxon>
        <taxon>Tracheophyta</taxon>
        <taxon>Spermatophyta</taxon>
        <taxon>Magnoliopsida</taxon>
        <taxon>eudicotyledons</taxon>
        <taxon>Gunneridae</taxon>
        <taxon>Pentapetalae</taxon>
        <taxon>asterids</taxon>
        <taxon>lamiids</taxon>
        <taxon>Solanales</taxon>
        <taxon>Solanaceae</taxon>
        <taxon>Solanoideae</taxon>
        <taxon>Solaneae</taxon>
        <taxon>Solanum</taxon>
        <taxon>Solanum subgen. Lycopersicon</taxon>
    </lineage>
</organism>
<reference evidence="2" key="2">
    <citation type="submission" date="2019-01" db="UniProtKB">
        <authorList>
            <consortium name="EnsemblPlants"/>
        </authorList>
    </citation>
    <scope>IDENTIFICATION</scope>
    <source>
        <strain evidence="2">cv. Heinz 1706</strain>
    </source>
</reference>
<evidence type="ECO:0000313" key="2">
    <source>
        <dbReference type="EnsemblPlants" id="Solyc05g010770.3.1"/>
    </source>
</evidence>
<evidence type="ECO:0000256" key="1">
    <source>
        <dbReference type="SAM" id="MobiDB-lite"/>
    </source>
</evidence>
<protein>
    <submittedName>
        <fullName evidence="2">Uncharacterized protein</fullName>
    </submittedName>
</protein>
<dbReference type="Gramene" id="Solyc05g010770.3.1">
    <property type="protein sequence ID" value="Solyc05g010770.3.1"/>
    <property type="gene ID" value="Solyc05g010770.3"/>
</dbReference>
<feature type="region of interest" description="Disordered" evidence="1">
    <location>
        <begin position="12"/>
        <end position="33"/>
    </location>
</feature>
<reference evidence="2" key="1">
    <citation type="journal article" date="2012" name="Nature">
        <title>The tomato genome sequence provides insights into fleshy fruit evolution.</title>
        <authorList>
            <consortium name="Tomato Genome Consortium"/>
        </authorList>
    </citation>
    <scope>NUCLEOTIDE SEQUENCE [LARGE SCALE GENOMIC DNA]</scope>
    <source>
        <strain evidence="2">cv. Heinz 1706</strain>
    </source>
</reference>
<dbReference type="AlphaFoldDB" id="A0A3Q7H7S8"/>
<dbReference type="EnsemblPlants" id="Solyc05g010770.3.1">
    <property type="protein sequence ID" value="Solyc05g010770.3.1"/>
    <property type="gene ID" value="Solyc05g010770.3"/>
</dbReference>
<proteinExistence type="predicted"/>
<keyword evidence="3" id="KW-1185">Reference proteome</keyword>
<feature type="compositionally biased region" description="Acidic residues" evidence="1">
    <location>
        <begin position="24"/>
        <end position="33"/>
    </location>
</feature>
<dbReference type="Proteomes" id="UP000004994">
    <property type="component" value="Chromosome 5"/>
</dbReference>